<proteinExistence type="predicted"/>
<dbReference type="SUPFAM" id="SSF48452">
    <property type="entry name" value="TPR-like"/>
    <property type="match status" value="1"/>
</dbReference>
<gene>
    <name evidence="3" type="ORF">Pla144_34210</name>
</gene>
<keyword evidence="1" id="KW-0802">TPR repeat</keyword>
<dbReference type="Pfam" id="PF11306">
    <property type="entry name" value="DUF3108"/>
    <property type="match status" value="1"/>
</dbReference>
<evidence type="ECO:0000256" key="2">
    <source>
        <dbReference type="SAM" id="SignalP"/>
    </source>
</evidence>
<reference evidence="3 4" key="1">
    <citation type="submission" date="2019-02" db="EMBL/GenBank/DDBJ databases">
        <title>Deep-cultivation of Planctomycetes and their phenomic and genomic characterization uncovers novel biology.</title>
        <authorList>
            <person name="Wiegand S."/>
            <person name="Jogler M."/>
            <person name="Boedeker C."/>
            <person name="Pinto D."/>
            <person name="Vollmers J."/>
            <person name="Rivas-Marin E."/>
            <person name="Kohn T."/>
            <person name="Peeters S.H."/>
            <person name="Heuer A."/>
            <person name="Rast P."/>
            <person name="Oberbeckmann S."/>
            <person name="Bunk B."/>
            <person name="Jeske O."/>
            <person name="Meyerdierks A."/>
            <person name="Storesund J.E."/>
            <person name="Kallscheuer N."/>
            <person name="Luecker S."/>
            <person name="Lage O.M."/>
            <person name="Pohl T."/>
            <person name="Merkel B.J."/>
            <person name="Hornburger P."/>
            <person name="Mueller R.-W."/>
            <person name="Bruemmer F."/>
            <person name="Labrenz M."/>
            <person name="Spormann A.M."/>
            <person name="Op Den Camp H."/>
            <person name="Overmann J."/>
            <person name="Amann R."/>
            <person name="Jetten M.S.M."/>
            <person name="Mascher T."/>
            <person name="Medema M.H."/>
            <person name="Devos D.P."/>
            <person name="Kaster A.-K."/>
            <person name="Ovreas L."/>
            <person name="Rohde M."/>
            <person name="Galperin M.Y."/>
            <person name="Jogler C."/>
        </authorList>
    </citation>
    <scope>NUCLEOTIDE SEQUENCE [LARGE SCALE GENOMIC DNA]</scope>
    <source>
        <strain evidence="3 4">Pla144</strain>
    </source>
</reference>
<name>A0A5C6CLV5_9BACT</name>
<dbReference type="Proteomes" id="UP000318437">
    <property type="component" value="Unassembled WGS sequence"/>
</dbReference>
<dbReference type="InterPro" id="IPR019734">
    <property type="entry name" value="TPR_rpt"/>
</dbReference>
<organism evidence="3 4">
    <name type="scientific">Bythopirellula polymerisocia</name>
    <dbReference type="NCBI Taxonomy" id="2528003"/>
    <lineage>
        <taxon>Bacteria</taxon>
        <taxon>Pseudomonadati</taxon>
        <taxon>Planctomycetota</taxon>
        <taxon>Planctomycetia</taxon>
        <taxon>Pirellulales</taxon>
        <taxon>Lacipirellulaceae</taxon>
        <taxon>Bythopirellula</taxon>
    </lineage>
</organism>
<dbReference type="Pfam" id="PF13174">
    <property type="entry name" value="TPR_6"/>
    <property type="match status" value="1"/>
</dbReference>
<keyword evidence="2" id="KW-0732">Signal</keyword>
<dbReference type="RefSeq" id="WP_231936410.1">
    <property type="nucleotide sequence ID" value="NZ_SJPS01000005.1"/>
</dbReference>
<feature type="chain" id="PRO_5023135606" evidence="2">
    <location>
        <begin position="32"/>
        <end position="483"/>
    </location>
</feature>
<evidence type="ECO:0000256" key="1">
    <source>
        <dbReference type="PROSITE-ProRule" id="PRU00339"/>
    </source>
</evidence>
<evidence type="ECO:0000313" key="4">
    <source>
        <dbReference type="Proteomes" id="UP000318437"/>
    </source>
</evidence>
<dbReference type="Gene3D" id="3.40.1000.10">
    <property type="entry name" value="Mog1/PsbP, alpha/beta/alpha sandwich"/>
    <property type="match status" value="1"/>
</dbReference>
<dbReference type="EMBL" id="SJPS01000005">
    <property type="protein sequence ID" value="TWU24537.1"/>
    <property type="molecule type" value="Genomic_DNA"/>
</dbReference>
<dbReference type="InterPro" id="IPR021457">
    <property type="entry name" value="DUF3108"/>
</dbReference>
<accession>A0A5C6CLV5</accession>
<evidence type="ECO:0000313" key="3">
    <source>
        <dbReference type="EMBL" id="TWU24537.1"/>
    </source>
</evidence>
<dbReference type="InterPro" id="IPR011990">
    <property type="entry name" value="TPR-like_helical_dom_sf"/>
</dbReference>
<keyword evidence="4" id="KW-1185">Reference proteome</keyword>
<dbReference type="Gene3D" id="1.25.40.10">
    <property type="entry name" value="Tetratricopeptide repeat domain"/>
    <property type="match status" value="1"/>
</dbReference>
<feature type="repeat" description="TPR" evidence="1">
    <location>
        <begin position="73"/>
        <end position="106"/>
    </location>
</feature>
<feature type="signal peptide" evidence="2">
    <location>
        <begin position="1"/>
        <end position="31"/>
    </location>
</feature>
<dbReference type="PROSITE" id="PS50005">
    <property type="entry name" value="TPR"/>
    <property type="match status" value="1"/>
</dbReference>
<dbReference type="AlphaFoldDB" id="A0A5C6CLV5"/>
<comment type="caution">
    <text evidence="3">The sequence shown here is derived from an EMBL/GenBank/DDBJ whole genome shotgun (WGS) entry which is preliminary data.</text>
</comment>
<protein>
    <submittedName>
        <fullName evidence="3">Tetratricopeptide repeat protein</fullName>
    </submittedName>
</protein>
<sequence precursor="true">MFCSQFNLSRMNRQIVFASLAIFVLASPAMAATASELLEKGIYTEETVGDLDQAIKVYKKVVVEGKAAQEVAAQAQFRIGLCYAKLGKANEAKAAFQAVIDNFPQAAGIVAEAQKRLPREPELLPVPWGDGDELLLEMQLPNGMGVGQQIYRVSAIEKEGHSHWECQTWQTVVLNGQLGKSRVLIDKETFAPLSSIWKHTMLGKATATYAKDQVVIQSSNQTEPTTLKFTGQVFDNEQAAEMFRRLPLEVGYKTTVQIVSTLGSILIPLELNVSKLETIEVSAGSFECFRLELSIGQTFWISTDEHRYIVQFRGGGVTAGLSEIRESPFDKSTEVEEPNFSVTLPPDWFAYTPSGKEDDPSPTTSIVDPESISNTRIEAGPLDGIQKDHASPEAWLEASIEEYRNRINEFKMQPPGIETTTVGGQPAAKATFEFEEGNRAMTAQRITIFGKTSAANVRFAVETDQLEQWMPEFEEILSTLKLK</sequence>